<dbReference type="Gene3D" id="3.90.1180.10">
    <property type="entry name" value="Ribosomal protein L13"/>
    <property type="match status" value="1"/>
</dbReference>
<dbReference type="SUPFAM" id="SSF52161">
    <property type="entry name" value="Ribosomal protein L13"/>
    <property type="match status" value="1"/>
</dbReference>
<dbReference type="Proteomes" id="UP000077623">
    <property type="component" value="Unassembled WGS sequence"/>
</dbReference>
<comment type="similarity">
    <text evidence="1 4">Belongs to the universal ribosomal protein uL13 family.</text>
</comment>
<dbReference type="InterPro" id="IPR005822">
    <property type="entry name" value="Ribosomal_uL13"/>
</dbReference>
<gene>
    <name evidence="4" type="primary">rplM</name>
    <name evidence="5" type="ORF">A6V39_04575</name>
</gene>
<dbReference type="GO" id="GO:0006412">
    <property type="term" value="P:translation"/>
    <property type="evidence" value="ECO:0007669"/>
    <property type="project" value="UniProtKB-UniRule"/>
</dbReference>
<dbReference type="AlphaFoldDB" id="A0A1A9QEN8"/>
<dbReference type="PANTHER" id="PTHR11545">
    <property type="entry name" value="RIBOSOMAL PROTEIN L13"/>
    <property type="match status" value="1"/>
</dbReference>
<dbReference type="RefSeq" id="WP_187150544.1">
    <property type="nucleotide sequence ID" value="NZ_LWUJ01000012.1"/>
</dbReference>
<dbReference type="GO" id="GO:0022625">
    <property type="term" value="C:cytosolic large ribosomal subunit"/>
    <property type="evidence" value="ECO:0007669"/>
    <property type="project" value="TreeGrafter"/>
</dbReference>
<evidence type="ECO:0000256" key="2">
    <source>
        <dbReference type="ARBA" id="ARBA00022980"/>
    </source>
</evidence>
<evidence type="ECO:0000313" key="5">
    <source>
        <dbReference type="EMBL" id="OAL10159.1"/>
    </source>
</evidence>
<evidence type="ECO:0000256" key="1">
    <source>
        <dbReference type="ARBA" id="ARBA00006227"/>
    </source>
</evidence>
<dbReference type="Pfam" id="PF00572">
    <property type="entry name" value="Ribosomal_L13"/>
    <property type="match status" value="1"/>
</dbReference>
<dbReference type="InterPro" id="IPR036899">
    <property type="entry name" value="Ribosomal_uL13_sf"/>
</dbReference>
<comment type="caution">
    <text evidence="5">The sequence shown here is derived from an EMBL/GenBank/DDBJ whole genome shotgun (WGS) entry which is preliminary data.</text>
</comment>
<keyword evidence="2 4" id="KW-0689">Ribosomal protein</keyword>
<sequence>MRTTQITREVGLARRKWYLIDAKDLILGRMCVHIANLLRGKNKPDFTLNQDCGDFVVVINASKVRLSGNKAEREFWYRHSGYPGGIKSRSGKEMIENYSTKLVIKAVKGMLPKNKSLSDALLHKLKVYPLDQYREHAQNPIAYECK</sequence>
<dbReference type="NCBIfam" id="TIGR01066">
    <property type="entry name" value="rplM_bact"/>
    <property type="match status" value="1"/>
</dbReference>
<dbReference type="InterPro" id="IPR005823">
    <property type="entry name" value="Ribosomal_uL13_bac-type"/>
</dbReference>
<organism evidence="5 6">
    <name type="scientific">Candidatus Mycoplasma haematobovis</name>
    <dbReference type="NCBI Taxonomy" id="432608"/>
    <lineage>
        <taxon>Bacteria</taxon>
        <taxon>Bacillati</taxon>
        <taxon>Mycoplasmatota</taxon>
        <taxon>Mollicutes</taxon>
        <taxon>Mycoplasmataceae</taxon>
        <taxon>Mycoplasma</taxon>
    </lineage>
</organism>
<proteinExistence type="inferred from homology"/>
<dbReference type="PIRSF" id="PIRSF002181">
    <property type="entry name" value="Ribosomal_L13"/>
    <property type="match status" value="1"/>
</dbReference>
<comment type="subunit">
    <text evidence="4">Part of the 50S ribosomal subunit.</text>
</comment>
<evidence type="ECO:0000256" key="4">
    <source>
        <dbReference type="HAMAP-Rule" id="MF_01366"/>
    </source>
</evidence>
<dbReference type="STRING" id="432608.A6V39_04575"/>
<evidence type="ECO:0000256" key="3">
    <source>
        <dbReference type="ARBA" id="ARBA00023274"/>
    </source>
</evidence>
<dbReference type="GO" id="GO:0017148">
    <property type="term" value="P:negative regulation of translation"/>
    <property type="evidence" value="ECO:0007669"/>
    <property type="project" value="TreeGrafter"/>
</dbReference>
<comment type="function">
    <text evidence="4">This protein is one of the early assembly proteins of the 50S ribosomal subunit, although it is not seen to bind rRNA by itself. It is important during the early stages of 50S assembly.</text>
</comment>
<name>A0A1A9QEN8_9MOLU</name>
<dbReference type="GO" id="GO:0003729">
    <property type="term" value="F:mRNA binding"/>
    <property type="evidence" value="ECO:0007669"/>
    <property type="project" value="TreeGrafter"/>
</dbReference>
<reference evidence="6" key="1">
    <citation type="submission" date="2016-04" db="EMBL/GenBank/DDBJ databases">
        <authorList>
            <person name="Quiroz-Castaneda R.E."/>
            <person name="Martinez-Ocampo F."/>
        </authorList>
    </citation>
    <scope>NUCLEOTIDE SEQUENCE [LARGE SCALE GENOMIC DNA]</scope>
    <source>
        <strain evidence="6">INIFAP01</strain>
    </source>
</reference>
<dbReference type="HAMAP" id="MF_01366">
    <property type="entry name" value="Ribosomal_uL13"/>
    <property type="match status" value="1"/>
</dbReference>
<protein>
    <recommendedName>
        <fullName evidence="4">Large ribosomal subunit protein uL13</fullName>
    </recommendedName>
</protein>
<accession>A0A1A9QEN8</accession>
<dbReference type="CDD" id="cd00392">
    <property type="entry name" value="Ribosomal_L13"/>
    <property type="match status" value="1"/>
</dbReference>
<evidence type="ECO:0000313" key="6">
    <source>
        <dbReference type="Proteomes" id="UP000077623"/>
    </source>
</evidence>
<dbReference type="PANTHER" id="PTHR11545:SF2">
    <property type="entry name" value="LARGE RIBOSOMAL SUBUNIT PROTEIN UL13M"/>
    <property type="match status" value="1"/>
</dbReference>
<keyword evidence="3 4" id="KW-0687">Ribonucleoprotein</keyword>
<keyword evidence="6" id="KW-1185">Reference proteome</keyword>
<dbReference type="EMBL" id="LWUJ01000012">
    <property type="protein sequence ID" value="OAL10159.1"/>
    <property type="molecule type" value="Genomic_DNA"/>
</dbReference>
<dbReference type="GO" id="GO:0003735">
    <property type="term" value="F:structural constituent of ribosome"/>
    <property type="evidence" value="ECO:0007669"/>
    <property type="project" value="InterPro"/>
</dbReference>